<dbReference type="OrthoDB" id="3268838at2759"/>
<dbReference type="HOGENOM" id="CLU_022273_0_0_1"/>
<organism evidence="1 2">
    <name type="scientific">Sphaerobolus stellatus (strain SS14)</name>
    <dbReference type="NCBI Taxonomy" id="990650"/>
    <lineage>
        <taxon>Eukaryota</taxon>
        <taxon>Fungi</taxon>
        <taxon>Dikarya</taxon>
        <taxon>Basidiomycota</taxon>
        <taxon>Agaricomycotina</taxon>
        <taxon>Agaricomycetes</taxon>
        <taxon>Phallomycetidae</taxon>
        <taxon>Geastrales</taxon>
        <taxon>Sphaerobolaceae</taxon>
        <taxon>Sphaerobolus</taxon>
    </lineage>
</organism>
<evidence type="ECO:0000313" key="2">
    <source>
        <dbReference type="Proteomes" id="UP000054279"/>
    </source>
</evidence>
<dbReference type="EMBL" id="KN837112">
    <property type="protein sequence ID" value="KIJ45347.1"/>
    <property type="molecule type" value="Genomic_DNA"/>
</dbReference>
<dbReference type="Proteomes" id="UP000054279">
    <property type="component" value="Unassembled WGS sequence"/>
</dbReference>
<proteinExistence type="predicted"/>
<evidence type="ECO:0000313" key="1">
    <source>
        <dbReference type="EMBL" id="KIJ45347.1"/>
    </source>
</evidence>
<gene>
    <name evidence="1" type="ORF">M422DRAFT_46807</name>
</gene>
<protein>
    <submittedName>
        <fullName evidence="1">Uncharacterized protein</fullName>
    </submittedName>
</protein>
<name>A0A0C9VS95_SPHS4</name>
<accession>A0A0C9VS95</accession>
<reference evidence="1 2" key="1">
    <citation type="submission" date="2014-06" db="EMBL/GenBank/DDBJ databases">
        <title>Evolutionary Origins and Diversification of the Mycorrhizal Mutualists.</title>
        <authorList>
            <consortium name="DOE Joint Genome Institute"/>
            <consortium name="Mycorrhizal Genomics Consortium"/>
            <person name="Kohler A."/>
            <person name="Kuo A."/>
            <person name="Nagy L.G."/>
            <person name="Floudas D."/>
            <person name="Copeland A."/>
            <person name="Barry K.W."/>
            <person name="Cichocki N."/>
            <person name="Veneault-Fourrey C."/>
            <person name="LaButti K."/>
            <person name="Lindquist E.A."/>
            <person name="Lipzen A."/>
            <person name="Lundell T."/>
            <person name="Morin E."/>
            <person name="Murat C."/>
            <person name="Riley R."/>
            <person name="Ohm R."/>
            <person name="Sun H."/>
            <person name="Tunlid A."/>
            <person name="Henrissat B."/>
            <person name="Grigoriev I.V."/>
            <person name="Hibbett D.S."/>
            <person name="Martin F."/>
        </authorList>
    </citation>
    <scope>NUCLEOTIDE SEQUENCE [LARGE SCALE GENOMIC DNA]</scope>
    <source>
        <strain evidence="1 2">SS14</strain>
    </source>
</reference>
<dbReference type="AlphaFoldDB" id="A0A0C9VS95"/>
<sequence>MPEFRELYAAHYIISHFLKAKNPNELIVQHIWADWDMPEWDNPPYSDTSTPFNHVHLLDDRARAMHRGNLYDRNPLWPRSRIFPHRGPYLRESGLMLKDVIFNPRHVILDMGSLWIQVQLLQHTFPQIYTKQVWSKSIRALPWRIGTVNERLVKIGIAFDFGEDILAFVTNDFVFKVSYARTLNLLPERQIDPLSDLLQWMRRALRWMDSIEDSTSGESVWNVVRTASDVWGGCGVYTSSELWIMAGINPFSSIEEVFENPSRVARLFAAYLTFTGSTPKIIHELLRSRFVDENTLAATPHQRHRYSRYLKVYGKDWVSISRRMGELLEEYWDTVEALKHEDGKGEYVREDHILPSDIFGPSLVDIGLKLLGTPGGRLIFGDPKWEELAPTAEPVGDTQAGRMLYEYFARKGQLNQPTHLNLNKYSQLFLSAKESISYRTQPWVYHDKKKIWTICPFFGLNSTYVKKFGK</sequence>
<keyword evidence="2" id="KW-1185">Reference proteome</keyword>